<dbReference type="SUPFAM" id="SSF82171">
    <property type="entry name" value="DPP6 N-terminal domain-like"/>
    <property type="match status" value="1"/>
</dbReference>
<protein>
    <submittedName>
        <fullName evidence="1">Tol biopolymer transport system component</fullName>
    </submittedName>
</protein>
<dbReference type="Gene3D" id="2.120.10.30">
    <property type="entry name" value="TolB, C-terminal domain"/>
    <property type="match status" value="1"/>
</dbReference>
<dbReference type="Proteomes" id="UP000581688">
    <property type="component" value="Unassembled WGS sequence"/>
</dbReference>
<keyword evidence="2" id="KW-1185">Reference proteome</keyword>
<gene>
    <name evidence="1" type="ORF">HNQ94_000819</name>
</gene>
<name>A0A841PWS8_9BACI</name>
<proteinExistence type="predicted"/>
<organism evidence="1 2">
    <name type="scientific">Salirhabdus euzebyi</name>
    <dbReference type="NCBI Taxonomy" id="394506"/>
    <lineage>
        <taxon>Bacteria</taxon>
        <taxon>Bacillati</taxon>
        <taxon>Bacillota</taxon>
        <taxon>Bacilli</taxon>
        <taxon>Bacillales</taxon>
        <taxon>Bacillaceae</taxon>
        <taxon>Salirhabdus</taxon>
    </lineage>
</organism>
<dbReference type="RefSeq" id="WP_246199924.1">
    <property type="nucleotide sequence ID" value="NZ_CADDWK010000002.1"/>
</dbReference>
<sequence length="409" mass="47062">MFRVLLPFSLLLMTFSTTIPSLGMQTDESIQIAFIREGNLWIYSENKEQKIVDDDHAISSPKWSPDGKWIMYQTRLEKDKEIIHEIWAYHVNRKEKKKIPINGHTAKWAPNQNIIAFLNEEVLNVSDLNIFQNVSIGVNDFTWLPNGNGFLLASQANRQPNGWTNLILFKKNWNPHETDTETEHFFTIPKEVGTDKERILAIQASQFQFSPSDKWISFVVSPTASWSMDSNMLCIISSKGKEFSVLDEVILGVGKPKWAPTEDTIAYIAGGGRIVFGFKDKDLKIKEVPTTQPLTPDKYAELDFTWIDHNLLVTSRVKEAEWSNDFRKHPLPSLYKINRKTNEQFLLTKPPKGKGDYEPTYINAINKLIWFRGNSIIDAHKDVWIGDIDGTNLEMLLKNVKELTVYENK</sequence>
<dbReference type="InterPro" id="IPR011042">
    <property type="entry name" value="6-blade_b-propeller_TolB-like"/>
</dbReference>
<dbReference type="EMBL" id="JACHGH010000002">
    <property type="protein sequence ID" value="MBB6452374.1"/>
    <property type="molecule type" value="Genomic_DNA"/>
</dbReference>
<comment type="caution">
    <text evidence="1">The sequence shown here is derived from an EMBL/GenBank/DDBJ whole genome shotgun (WGS) entry which is preliminary data.</text>
</comment>
<evidence type="ECO:0000313" key="2">
    <source>
        <dbReference type="Proteomes" id="UP000581688"/>
    </source>
</evidence>
<reference evidence="1 2" key="1">
    <citation type="submission" date="2020-08" db="EMBL/GenBank/DDBJ databases">
        <title>Genomic Encyclopedia of Type Strains, Phase IV (KMG-IV): sequencing the most valuable type-strain genomes for metagenomic binning, comparative biology and taxonomic classification.</title>
        <authorList>
            <person name="Goeker M."/>
        </authorList>
    </citation>
    <scope>NUCLEOTIDE SEQUENCE [LARGE SCALE GENOMIC DNA]</scope>
    <source>
        <strain evidence="1 2">DSM 19612</strain>
    </source>
</reference>
<dbReference type="AlphaFoldDB" id="A0A841PWS8"/>
<evidence type="ECO:0000313" key="1">
    <source>
        <dbReference type="EMBL" id="MBB6452374.1"/>
    </source>
</evidence>
<accession>A0A841PWS8</accession>